<dbReference type="OrthoDB" id="10016262at2"/>
<dbReference type="Proteomes" id="UP000298588">
    <property type="component" value="Chromosome"/>
</dbReference>
<sequence>MTLGAIGLGLAALVAATAWLVALVSFVRAWLIAERHPPFQALGPSRYFNWMGALPSMPPEARPHLGRAFRAFVCFFAAVIAVAVAGIVFAAPKPAL</sequence>
<organism evidence="2 3">
    <name type="scientific">Phreatobacter aquaticus</name>
    <dbReference type="NCBI Taxonomy" id="2570229"/>
    <lineage>
        <taxon>Bacteria</taxon>
        <taxon>Pseudomonadati</taxon>
        <taxon>Pseudomonadota</taxon>
        <taxon>Alphaproteobacteria</taxon>
        <taxon>Hyphomicrobiales</taxon>
        <taxon>Phreatobacteraceae</taxon>
        <taxon>Phreatobacter</taxon>
    </lineage>
</organism>
<evidence type="ECO:0000256" key="1">
    <source>
        <dbReference type="SAM" id="Phobius"/>
    </source>
</evidence>
<evidence type="ECO:0000313" key="2">
    <source>
        <dbReference type="EMBL" id="QCK87417.1"/>
    </source>
</evidence>
<gene>
    <name evidence="2" type="ORF">E8L99_17460</name>
</gene>
<evidence type="ECO:0000313" key="3">
    <source>
        <dbReference type="Proteomes" id="UP000298588"/>
    </source>
</evidence>
<dbReference type="RefSeq" id="WP_137100746.1">
    <property type="nucleotide sequence ID" value="NZ_CP039865.1"/>
</dbReference>
<feature type="transmembrane region" description="Helical" evidence="1">
    <location>
        <begin position="68"/>
        <end position="91"/>
    </location>
</feature>
<name>A0A4D7QR78_9HYPH</name>
<dbReference type="KEGG" id="paqt:E8L99_17460"/>
<protein>
    <submittedName>
        <fullName evidence="2">Uncharacterized protein</fullName>
    </submittedName>
</protein>
<keyword evidence="1" id="KW-1133">Transmembrane helix</keyword>
<accession>A0A4D7QR78</accession>
<reference evidence="2 3" key="1">
    <citation type="submission" date="2019-04" db="EMBL/GenBank/DDBJ databases">
        <title>Phreatobacter aquaticus sp. nov.</title>
        <authorList>
            <person name="Choi A."/>
            <person name="Baek K."/>
        </authorList>
    </citation>
    <scope>NUCLEOTIDE SEQUENCE [LARGE SCALE GENOMIC DNA]</scope>
    <source>
        <strain evidence="2 3">NMCR1094</strain>
    </source>
</reference>
<dbReference type="EMBL" id="CP039865">
    <property type="protein sequence ID" value="QCK87417.1"/>
    <property type="molecule type" value="Genomic_DNA"/>
</dbReference>
<keyword evidence="1" id="KW-0812">Transmembrane</keyword>
<keyword evidence="1" id="KW-0472">Membrane</keyword>
<dbReference type="AlphaFoldDB" id="A0A4D7QR78"/>
<proteinExistence type="predicted"/>
<keyword evidence="3" id="KW-1185">Reference proteome</keyword>